<dbReference type="AlphaFoldDB" id="A0A9Q3CIU4"/>
<accession>A0A9Q3CIU4</accession>
<dbReference type="EMBL" id="AVOT02007770">
    <property type="protein sequence ID" value="MBW0484638.1"/>
    <property type="molecule type" value="Genomic_DNA"/>
</dbReference>
<dbReference type="Proteomes" id="UP000765509">
    <property type="component" value="Unassembled WGS sequence"/>
</dbReference>
<evidence type="ECO:0000313" key="2">
    <source>
        <dbReference type="Proteomes" id="UP000765509"/>
    </source>
</evidence>
<organism evidence="1 2">
    <name type="scientific">Austropuccinia psidii MF-1</name>
    <dbReference type="NCBI Taxonomy" id="1389203"/>
    <lineage>
        <taxon>Eukaryota</taxon>
        <taxon>Fungi</taxon>
        <taxon>Dikarya</taxon>
        <taxon>Basidiomycota</taxon>
        <taxon>Pucciniomycotina</taxon>
        <taxon>Pucciniomycetes</taxon>
        <taxon>Pucciniales</taxon>
        <taxon>Sphaerophragmiaceae</taxon>
        <taxon>Austropuccinia</taxon>
    </lineage>
</organism>
<evidence type="ECO:0000313" key="1">
    <source>
        <dbReference type="EMBL" id="MBW0484638.1"/>
    </source>
</evidence>
<comment type="caution">
    <text evidence="1">The sequence shown here is derived from an EMBL/GenBank/DDBJ whole genome shotgun (WGS) entry which is preliminary data.</text>
</comment>
<gene>
    <name evidence="1" type="ORF">O181_024353</name>
</gene>
<name>A0A9Q3CIU4_9BASI</name>
<sequence length="184" mass="21605">MEHGEQEVKPRIPLGKTWSRLPEDLSQRDRLQITYGNHQRLESYQAVQTPGGLQWLHTIQEPEDQWQRVTIIHNLRKFPGEEKDTREKTRPLLTNSITPTQNEHSVVTPESDLNSDEMWLKMSQYAEQTQKKFSELQESHERMKKLTASMDKIVKALQEGHAQLRKASEEPNKILSQVFEEQNH</sequence>
<proteinExistence type="predicted"/>
<reference evidence="1" key="1">
    <citation type="submission" date="2021-03" db="EMBL/GenBank/DDBJ databases">
        <title>Draft genome sequence of rust myrtle Austropuccinia psidii MF-1, a brazilian biotype.</title>
        <authorList>
            <person name="Quecine M.C."/>
            <person name="Pachon D.M.R."/>
            <person name="Bonatelli M.L."/>
            <person name="Correr F.H."/>
            <person name="Franceschini L.M."/>
            <person name="Leite T.F."/>
            <person name="Margarido G.R.A."/>
            <person name="Almeida C.A."/>
            <person name="Ferrarezi J.A."/>
            <person name="Labate C.A."/>
        </authorList>
    </citation>
    <scope>NUCLEOTIDE SEQUENCE</scope>
    <source>
        <strain evidence="1">MF-1</strain>
    </source>
</reference>
<protein>
    <submittedName>
        <fullName evidence="1">Uncharacterized protein</fullName>
    </submittedName>
</protein>
<keyword evidence="2" id="KW-1185">Reference proteome</keyword>